<evidence type="ECO:0000313" key="3">
    <source>
        <dbReference type="Proteomes" id="UP000569092"/>
    </source>
</evidence>
<protein>
    <recommendedName>
        <fullName evidence="1">DUF7684 domain-containing protein</fullName>
    </recommendedName>
</protein>
<evidence type="ECO:0000313" key="2">
    <source>
        <dbReference type="EMBL" id="MBB5345573.1"/>
    </source>
</evidence>
<comment type="caution">
    <text evidence="2">The sequence shown here is derived from an EMBL/GenBank/DDBJ whole genome shotgun (WGS) entry which is preliminary data.</text>
</comment>
<dbReference type="EMBL" id="JACHDZ010000006">
    <property type="protein sequence ID" value="MBB5345573.1"/>
    <property type="molecule type" value="Genomic_DNA"/>
</dbReference>
<gene>
    <name evidence="2" type="ORF">HDF10_003567</name>
</gene>
<feature type="domain" description="DUF7684" evidence="1">
    <location>
        <begin position="34"/>
        <end position="121"/>
    </location>
</feature>
<dbReference type="InterPro" id="IPR056101">
    <property type="entry name" value="DUF7684"/>
</dbReference>
<sequence>MLEMQRDMEHPKRRFCVGGLSSLKNVKSALDGVSKHFCLFLAIDATSVTDGEIRETAKLLLERGIAYLCVWGPDCERVHDQFDLERMPDEPKGQIVMTTWHSKESLSEALWFFANCVEQDHGFEALCTDWIALNVSNDSWGQRIRAALIERL</sequence>
<proteinExistence type="predicted"/>
<accession>A0A7W8N5H7</accession>
<organism evidence="2 3">
    <name type="scientific">Tunturiibacter lichenicola</name>
    <dbReference type="NCBI Taxonomy" id="2051959"/>
    <lineage>
        <taxon>Bacteria</taxon>
        <taxon>Pseudomonadati</taxon>
        <taxon>Acidobacteriota</taxon>
        <taxon>Terriglobia</taxon>
        <taxon>Terriglobales</taxon>
        <taxon>Acidobacteriaceae</taxon>
        <taxon>Tunturiibacter</taxon>
    </lineage>
</organism>
<dbReference type="AlphaFoldDB" id="A0A7W8N5H7"/>
<dbReference type="Pfam" id="PF24733">
    <property type="entry name" value="DUF7684"/>
    <property type="match status" value="1"/>
</dbReference>
<reference evidence="2 3" key="1">
    <citation type="submission" date="2020-08" db="EMBL/GenBank/DDBJ databases">
        <title>Genomic Encyclopedia of Type Strains, Phase IV (KMG-V): Genome sequencing to study the core and pangenomes of soil and plant-associated prokaryotes.</title>
        <authorList>
            <person name="Whitman W."/>
        </authorList>
    </citation>
    <scope>NUCLEOTIDE SEQUENCE [LARGE SCALE GENOMIC DNA]</scope>
    <source>
        <strain evidence="2 3">M8US30</strain>
    </source>
</reference>
<dbReference type="Proteomes" id="UP000569092">
    <property type="component" value="Unassembled WGS sequence"/>
</dbReference>
<evidence type="ECO:0000259" key="1">
    <source>
        <dbReference type="Pfam" id="PF24733"/>
    </source>
</evidence>
<name>A0A7W8N5H7_9BACT</name>